<evidence type="ECO:0000313" key="4">
    <source>
        <dbReference type="EMBL" id="NMN94725.1"/>
    </source>
</evidence>
<gene>
    <name evidence="4" type="ORF">FGL95_06710</name>
</gene>
<evidence type="ECO:0000313" key="5">
    <source>
        <dbReference type="Proteomes" id="UP000535543"/>
    </source>
</evidence>
<comment type="similarity">
    <text evidence="1">Belongs to the 'GDXG' lipolytic enzyme family.</text>
</comment>
<comment type="caution">
    <text evidence="4">The sequence shown here is derived from an EMBL/GenBank/DDBJ whole genome shotgun (WGS) entry which is preliminary data.</text>
</comment>
<proteinExistence type="inferred from homology"/>
<dbReference type="Proteomes" id="UP000535543">
    <property type="component" value="Unassembled WGS sequence"/>
</dbReference>
<dbReference type="RefSeq" id="WP_169585458.1">
    <property type="nucleotide sequence ID" value="NZ_VCQU01000002.1"/>
</dbReference>
<dbReference type="PANTHER" id="PTHR48081">
    <property type="entry name" value="AB HYDROLASE SUPERFAMILY PROTEIN C4A8.06C"/>
    <property type="match status" value="1"/>
</dbReference>
<name>A0A848K6S9_9NOCA</name>
<evidence type="ECO:0000259" key="3">
    <source>
        <dbReference type="Pfam" id="PF07859"/>
    </source>
</evidence>
<keyword evidence="5" id="KW-1185">Reference proteome</keyword>
<dbReference type="InterPro" id="IPR050300">
    <property type="entry name" value="GDXG_lipolytic_enzyme"/>
</dbReference>
<dbReference type="AlphaFoldDB" id="A0A848K6S9"/>
<sequence length="335" mass="35549">MSWQSRVLMRTSRIVIKPSLNALISVYGMLIAAGPPGTAKARWIQTMVASSDHLAYPLRAVRGSTVEVLPGWPRIEKVSGPGELDENAAVVFFHGGGLVAGGFNSHRRLLSRLSANAHVPVYSVEYRLLIEHEFADAVRDGIAAYRAILAAGIDPAKVVLGGDSGGAAVALGSAIAIRDGGLPLPAGVVIMSPWVDFDPTEKLADPRAKQDAAIPIAGAWPMSGGRLMAEHVLARSVSEARAVSPINHDLSRLPPFLIHAADTEVLAIDALALHDRLLDSGVRSGLKLWPGQIHVFQLAADVVPEGRTSLEELGGFIRRMTGDQNDNRCEIGAAT</sequence>
<accession>A0A848K6S9</accession>
<feature type="domain" description="Alpha/beta hydrolase fold-3" evidence="3">
    <location>
        <begin position="90"/>
        <end position="297"/>
    </location>
</feature>
<dbReference type="PANTHER" id="PTHR48081:SF30">
    <property type="entry name" value="ACETYL-HYDROLASE LIPR-RELATED"/>
    <property type="match status" value="1"/>
</dbReference>
<evidence type="ECO:0000256" key="2">
    <source>
        <dbReference type="ARBA" id="ARBA00022801"/>
    </source>
</evidence>
<keyword evidence="2 4" id="KW-0378">Hydrolase</keyword>
<dbReference type="Gene3D" id="3.40.50.1820">
    <property type="entry name" value="alpha/beta hydrolase"/>
    <property type="match status" value="1"/>
</dbReference>
<dbReference type="InterPro" id="IPR013094">
    <property type="entry name" value="AB_hydrolase_3"/>
</dbReference>
<protein>
    <submittedName>
        <fullName evidence="4">Alpha/beta hydrolase</fullName>
    </submittedName>
</protein>
<dbReference type="EMBL" id="VCQU01000002">
    <property type="protein sequence ID" value="NMN94725.1"/>
    <property type="molecule type" value="Genomic_DNA"/>
</dbReference>
<reference evidence="4 5" key="1">
    <citation type="submission" date="2019-05" db="EMBL/GenBank/DDBJ databases">
        <authorList>
            <person name="Lee S.D."/>
        </authorList>
    </citation>
    <scope>NUCLEOTIDE SEQUENCE [LARGE SCALE GENOMIC DNA]</scope>
    <source>
        <strain evidence="4 5">YC2-7</strain>
    </source>
</reference>
<reference evidence="4 5" key="2">
    <citation type="submission" date="2020-06" db="EMBL/GenBank/DDBJ databases">
        <title>Antribacter stalactiti gen. nov., sp. nov., a new member of the family Nacardiaceae isolated from a cave.</title>
        <authorList>
            <person name="Kim I.S."/>
        </authorList>
    </citation>
    <scope>NUCLEOTIDE SEQUENCE [LARGE SCALE GENOMIC DNA]</scope>
    <source>
        <strain evidence="4 5">YC2-7</strain>
    </source>
</reference>
<evidence type="ECO:0000256" key="1">
    <source>
        <dbReference type="ARBA" id="ARBA00010515"/>
    </source>
</evidence>
<dbReference type="Pfam" id="PF07859">
    <property type="entry name" value="Abhydrolase_3"/>
    <property type="match status" value="1"/>
</dbReference>
<dbReference type="SUPFAM" id="SSF53474">
    <property type="entry name" value="alpha/beta-Hydrolases"/>
    <property type="match status" value="1"/>
</dbReference>
<dbReference type="InterPro" id="IPR029058">
    <property type="entry name" value="AB_hydrolase_fold"/>
</dbReference>
<dbReference type="GO" id="GO:0004806">
    <property type="term" value="F:triacylglycerol lipase activity"/>
    <property type="evidence" value="ECO:0007669"/>
    <property type="project" value="TreeGrafter"/>
</dbReference>
<organism evidence="4 5">
    <name type="scientific">Antrihabitans stalactiti</name>
    <dbReference type="NCBI Taxonomy" id="2584121"/>
    <lineage>
        <taxon>Bacteria</taxon>
        <taxon>Bacillati</taxon>
        <taxon>Actinomycetota</taxon>
        <taxon>Actinomycetes</taxon>
        <taxon>Mycobacteriales</taxon>
        <taxon>Nocardiaceae</taxon>
        <taxon>Antrihabitans</taxon>
    </lineage>
</organism>